<proteinExistence type="inferred from homology"/>
<dbReference type="InterPro" id="IPR038551">
    <property type="entry name" value="Ribosomal_eS26_sf"/>
</dbReference>
<evidence type="ECO:0000313" key="5">
    <source>
        <dbReference type="EMBL" id="KFP52639.1"/>
    </source>
</evidence>
<dbReference type="Proteomes" id="UP000053745">
    <property type="component" value="Unassembled WGS sequence"/>
</dbReference>
<evidence type="ECO:0000256" key="4">
    <source>
        <dbReference type="RuleBase" id="RU363128"/>
    </source>
</evidence>
<dbReference type="Pfam" id="PF01283">
    <property type="entry name" value="Ribosomal_S26e"/>
    <property type="match status" value="1"/>
</dbReference>
<comment type="similarity">
    <text evidence="1 4">Belongs to the eukaryotic ribosomal protein eS26 family.</text>
</comment>
<dbReference type="GO" id="GO:0006412">
    <property type="term" value="P:translation"/>
    <property type="evidence" value="ECO:0007669"/>
    <property type="project" value="InterPro"/>
</dbReference>
<keyword evidence="6" id="KW-1185">Reference proteome</keyword>
<dbReference type="GO" id="GO:0022627">
    <property type="term" value="C:cytosolic small ribosomal subunit"/>
    <property type="evidence" value="ECO:0007669"/>
    <property type="project" value="TreeGrafter"/>
</dbReference>
<dbReference type="PANTHER" id="PTHR12538">
    <property type="entry name" value="40S RIBOSOMAL PROTEIN S26"/>
    <property type="match status" value="1"/>
</dbReference>
<dbReference type="OrthoDB" id="10262653at2759"/>
<dbReference type="AlphaFoldDB" id="A0A091L829"/>
<dbReference type="Gene3D" id="3.30.1740.20">
    <property type="entry name" value="Ribosomal protein S26e"/>
    <property type="match status" value="1"/>
</dbReference>
<evidence type="ECO:0000256" key="2">
    <source>
        <dbReference type="ARBA" id="ARBA00022980"/>
    </source>
</evidence>
<reference evidence="5 6" key="1">
    <citation type="submission" date="2014-04" db="EMBL/GenBank/DDBJ databases">
        <title>Genome evolution of avian class.</title>
        <authorList>
            <person name="Zhang G."/>
            <person name="Li C."/>
        </authorList>
    </citation>
    <scope>NUCLEOTIDE SEQUENCE [LARGE SCALE GENOMIC DNA]</scope>
    <source>
        <strain evidence="5">BGI_N323</strain>
    </source>
</reference>
<gene>
    <name evidence="5" type="ORF">N323_02884</name>
</gene>
<name>A0A091L829_CATAU</name>
<evidence type="ECO:0000313" key="6">
    <source>
        <dbReference type="Proteomes" id="UP000053745"/>
    </source>
</evidence>
<dbReference type="InterPro" id="IPR000892">
    <property type="entry name" value="Ribosomal_eS26"/>
</dbReference>
<keyword evidence="3 4" id="KW-0687">Ribonucleoprotein</keyword>
<evidence type="ECO:0000256" key="3">
    <source>
        <dbReference type="ARBA" id="ARBA00023274"/>
    </source>
</evidence>
<protein>
    <recommendedName>
        <fullName evidence="4">40S ribosomal protein S26</fullName>
    </recommendedName>
</protein>
<dbReference type="EMBL" id="KL308668">
    <property type="protein sequence ID" value="KFP52639.1"/>
    <property type="molecule type" value="Genomic_DNA"/>
</dbReference>
<dbReference type="GO" id="GO:0003735">
    <property type="term" value="F:structural constituent of ribosome"/>
    <property type="evidence" value="ECO:0007669"/>
    <property type="project" value="InterPro"/>
</dbReference>
<dbReference type="GO" id="GO:0003729">
    <property type="term" value="F:mRNA binding"/>
    <property type="evidence" value="ECO:0007669"/>
    <property type="project" value="TreeGrafter"/>
</dbReference>
<keyword evidence="2 4" id="KW-0689">Ribosomal protein</keyword>
<accession>A0A091L829</accession>
<feature type="non-terminal residue" evidence="5">
    <location>
        <position position="40"/>
    </location>
</feature>
<feature type="non-terminal residue" evidence="5">
    <location>
        <position position="1"/>
    </location>
</feature>
<sequence>TKKRRNNSWAKKGHGHVQPIRCTSCACCVPKDNAIKKFVF</sequence>
<dbReference type="PANTHER" id="PTHR12538:SF0">
    <property type="entry name" value="40S RIBOSOMAL PROTEIN S26"/>
    <property type="match status" value="1"/>
</dbReference>
<evidence type="ECO:0000256" key="1">
    <source>
        <dbReference type="ARBA" id="ARBA00008596"/>
    </source>
</evidence>
<organism evidence="5 6">
    <name type="scientific">Cathartes aura</name>
    <name type="common">Turkey vulture</name>
    <name type="synonym">Vultur aura</name>
    <dbReference type="NCBI Taxonomy" id="43455"/>
    <lineage>
        <taxon>Eukaryota</taxon>
        <taxon>Metazoa</taxon>
        <taxon>Chordata</taxon>
        <taxon>Craniata</taxon>
        <taxon>Vertebrata</taxon>
        <taxon>Euteleostomi</taxon>
        <taxon>Archelosauria</taxon>
        <taxon>Archosauria</taxon>
        <taxon>Dinosauria</taxon>
        <taxon>Saurischia</taxon>
        <taxon>Theropoda</taxon>
        <taxon>Coelurosauria</taxon>
        <taxon>Aves</taxon>
        <taxon>Neognathae</taxon>
        <taxon>Neoaves</taxon>
        <taxon>Telluraves</taxon>
        <taxon>Accipitrimorphae</taxon>
        <taxon>Accipitriformes</taxon>
        <taxon>Cathartidae</taxon>
        <taxon>Cathartes</taxon>
    </lineage>
</organism>